<gene>
    <name evidence="3" type="ORF">UFOPK4410_01180</name>
</gene>
<dbReference type="InterPro" id="IPR036526">
    <property type="entry name" value="C-N_Hydrolase_sf"/>
</dbReference>
<dbReference type="PANTHER" id="PTHR43674:SF2">
    <property type="entry name" value="BETA-UREIDOPROPIONASE"/>
    <property type="match status" value="1"/>
</dbReference>
<dbReference type="PROSITE" id="PS50263">
    <property type="entry name" value="CN_HYDROLASE"/>
    <property type="match status" value="1"/>
</dbReference>
<protein>
    <submittedName>
        <fullName evidence="3">Unannotated protein</fullName>
    </submittedName>
</protein>
<feature type="domain" description="CN hydrolase" evidence="2">
    <location>
        <begin position="22"/>
        <end position="286"/>
    </location>
</feature>
<evidence type="ECO:0000256" key="1">
    <source>
        <dbReference type="ARBA" id="ARBA00022801"/>
    </source>
</evidence>
<proteinExistence type="predicted"/>
<dbReference type="Gene3D" id="3.60.110.10">
    <property type="entry name" value="Carbon-nitrogen hydrolase"/>
    <property type="match status" value="1"/>
</dbReference>
<keyword evidence="1" id="KW-0378">Hydrolase</keyword>
<name>A0A6J7VVB6_9ZZZZ</name>
<accession>A0A6J7VVB6</accession>
<reference evidence="3" key="1">
    <citation type="submission" date="2020-05" db="EMBL/GenBank/DDBJ databases">
        <authorList>
            <person name="Chiriac C."/>
            <person name="Salcher M."/>
            <person name="Ghai R."/>
            <person name="Kavagutti S V."/>
        </authorList>
    </citation>
    <scope>NUCLEOTIDE SEQUENCE</scope>
</reference>
<evidence type="ECO:0000259" key="2">
    <source>
        <dbReference type="PROSITE" id="PS50263"/>
    </source>
</evidence>
<dbReference type="GO" id="GO:0016811">
    <property type="term" value="F:hydrolase activity, acting on carbon-nitrogen (but not peptide) bonds, in linear amides"/>
    <property type="evidence" value="ECO:0007669"/>
    <property type="project" value="UniProtKB-ARBA"/>
</dbReference>
<sequence length="321" mass="35361">MSPGSEYNLYTAIGDELMDSPARVNEPETTPLRISLIQASWEGSKEAQIQSLTRAVEIASEFEPDLIVFQELTLYPYACSVPNFDGSDFKPEGLISGESHDFAVRMAKLSNAHILISLYEEADEEGELGFNTALIVSPKGEVVTRTRKTHIPQSAGYYENTYFAPGDDGAPTALIGEATVGAPTCWDQWFPELARIYALNESDVLVYPTAIGSEVNHPNFDTQPQWQSVMVGHAIANGIFIAAANRVGTEGDNTFYGSSFIVDPYGRIVLKAGRDEHAVLVADLDLDQRTDWLTLFPFFKGRRPHMYGELVADIELAAEEI</sequence>
<dbReference type="Pfam" id="PF00795">
    <property type="entry name" value="CN_hydrolase"/>
    <property type="match status" value="1"/>
</dbReference>
<organism evidence="3">
    <name type="scientific">freshwater metagenome</name>
    <dbReference type="NCBI Taxonomy" id="449393"/>
    <lineage>
        <taxon>unclassified sequences</taxon>
        <taxon>metagenomes</taxon>
        <taxon>ecological metagenomes</taxon>
    </lineage>
</organism>
<dbReference type="AlphaFoldDB" id="A0A6J7VVB6"/>
<dbReference type="PANTHER" id="PTHR43674">
    <property type="entry name" value="NITRILASE C965.09-RELATED"/>
    <property type="match status" value="1"/>
</dbReference>
<evidence type="ECO:0000313" key="3">
    <source>
        <dbReference type="EMBL" id="CAB5123398.1"/>
    </source>
</evidence>
<dbReference type="InterPro" id="IPR050345">
    <property type="entry name" value="Aliph_Amidase/BUP"/>
</dbReference>
<dbReference type="SUPFAM" id="SSF56317">
    <property type="entry name" value="Carbon-nitrogen hydrolase"/>
    <property type="match status" value="1"/>
</dbReference>
<dbReference type="EMBL" id="CAFBRV010000162">
    <property type="protein sequence ID" value="CAB5123398.1"/>
    <property type="molecule type" value="Genomic_DNA"/>
</dbReference>
<dbReference type="InterPro" id="IPR003010">
    <property type="entry name" value="C-N_Hydrolase"/>
</dbReference>